<accession>A0ABU6K5S8</accession>
<keyword evidence="1" id="KW-1134">Transmembrane beta strand</keyword>
<dbReference type="PANTHER" id="PTHR34597">
    <property type="entry name" value="SLR1661 PROTEIN"/>
    <property type="match status" value="1"/>
</dbReference>
<feature type="domain" description="Haemolysin activator HlyB C-terminal" evidence="5">
    <location>
        <begin position="384"/>
        <end position="499"/>
    </location>
</feature>
<dbReference type="InterPro" id="IPR051544">
    <property type="entry name" value="TPS_OM_transporter"/>
</dbReference>
<dbReference type="PANTHER" id="PTHR34597:SF6">
    <property type="entry name" value="BLR6126 PROTEIN"/>
    <property type="match status" value="1"/>
</dbReference>
<protein>
    <submittedName>
        <fullName evidence="7">ShlB/FhaC/HecB family hemolysin secretion/activation protein</fullName>
    </submittedName>
</protein>
<name>A0ABU6K5S8_9RHOO</name>
<reference evidence="7 8" key="1">
    <citation type="submission" date="2024-01" db="EMBL/GenBank/DDBJ databases">
        <title>Uliginosibacterium soil sp. nov.</title>
        <authorList>
            <person name="Lv Y."/>
        </authorList>
    </citation>
    <scope>NUCLEOTIDE SEQUENCE [LARGE SCALE GENOMIC DNA]</scope>
    <source>
        <strain evidence="7 8">H3</strain>
    </source>
</reference>
<evidence type="ECO:0000256" key="3">
    <source>
        <dbReference type="ARBA" id="ARBA00023237"/>
    </source>
</evidence>
<proteinExistence type="predicted"/>
<evidence type="ECO:0000256" key="4">
    <source>
        <dbReference type="SAM" id="SignalP"/>
    </source>
</evidence>
<dbReference type="InterPro" id="IPR013686">
    <property type="entry name" value="Polypept-transport_assoc_ShlB"/>
</dbReference>
<dbReference type="RefSeq" id="WP_327599745.1">
    <property type="nucleotide sequence ID" value="NZ_JAYXHS010000002.1"/>
</dbReference>
<dbReference type="Gene3D" id="3.10.20.310">
    <property type="entry name" value="membrane protein fhac"/>
    <property type="match status" value="1"/>
</dbReference>
<keyword evidence="4" id="KW-0732">Signal</keyword>
<dbReference type="Pfam" id="PF08479">
    <property type="entry name" value="POTRA_2"/>
    <property type="match status" value="1"/>
</dbReference>
<evidence type="ECO:0000256" key="1">
    <source>
        <dbReference type="ARBA" id="ARBA00022452"/>
    </source>
</evidence>
<dbReference type="EMBL" id="JAYXHS010000002">
    <property type="protein sequence ID" value="MEC5386786.1"/>
    <property type="molecule type" value="Genomic_DNA"/>
</dbReference>
<organism evidence="7 8">
    <name type="scientific">Uliginosibacterium silvisoli</name>
    <dbReference type="NCBI Taxonomy" id="3114758"/>
    <lineage>
        <taxon>Bacteria</taxon>
        <taxon>Pseudomonadati</taxon>
        <taxon>Pseudomonadota</taxon>
        <taxon>Betaproteobacteria</taxon>
        <taxon>Rhodocyclales</taxon>
        <taxon>Zoogloeaceae</taxon>
        <taxon>Uliginosibacterium</taxon>
    </lineage>
</organism>
<evidence type="ECO:0000259" key="6">
    <source>
        <dbReference type="Pfam" id="PF08479"/>
    </source>
</evidence>
<evidence type="ECO:0000256" key="2">
    <source>
        <dbReference type="ARBA" id="ARBA00022692"/>
    </source>
</evidence>
<keyword evidence="1" id="KW-0472">Membrane</keyword>
<dbReference type="InterPro" id="IPR005565">
    <property type="entry name" value="Hemolysn_activator_HlyB_C"/>
</dbReference>
<evidence type="ECO:0000313" key="8">
    <source>
        <dbReference type="Proteomes" id="UP001331561"/>
    </source>
</evidence>
<dbReference type="Pfam" id="PF03865">
    <property type="entry name" value="ShlB"/>
    <property type="match status" value="1"/>
</dbReference>
<feature type="chain" id="PRO_5047023789" evidence="4">
    <location>
        <begin position="24"/>
        <end position="537"/>
    </location>
</feature>
<feature type="domain" description="Polypeptide-transport-associated ShlB-type" evidence="6">
    <location>
        <begin position="35"/>
        <end position="114"/>
    </location>
</feature>
<sequence>MMRLKCVASLALLSLLGAANVHAQNLDKLPASLFLNEFRVEGNTVLSTDLVERSVADFLGPDRKLDDVYAAQDALAKQYETAGYVSASVRAVRLDPVDTEWGKGWVVVLQVVEGRVDRLKVTGAEYNTPSEVKERTPSIAEGTVPHFPSLQKDLAKVAAMSDMTVTPVLRPGRDPGTMEVELKVEDKLPLHGWVQLSNEQSPDTTPRRLEVGARYDNLFQAQHSLSMRYITTPLKTDEIRVGALSYSLPFGGGDDRLTMYLVRSDSNVISDTGTGVVGKGTTFGLRQSLTLPATPGSAAGSDFERVSYGADFKQLDEVSEATGSKPVRYLPFSVQYIGMFPQESGRWNLSSTLNTSFTGISDREVDCNGHQTDQFDCRRSGASASYLTWANNIKREQPFGQWLGVGRLNFQFASGPLLSSEQFYVGGTDSVRGYYQSEAGGDDGASASIELFTPRLTPGSWDVSAKLLAFLDTGWVRTQQPLPGQTPDYRLLSKGVGMRVEFGKYLKGTLDWGRTMLPGPRSKDGASRLNAEVKAEF</sequence>
<feature type="signal peptide" evidence="4">
    <location>
        <begin position="1"/>
        <end position="23"/>
    </location>
</feature>
<gene>
    <name evidence="7" type="ORF">VVD49_13710</name>
</gene>
<evidence type="ECO:0000313" key="7">
    <source>
        <dbReference type="EMBL" id="MEC5386786.1"/>
    </source>
</evidence>
<dbReference type="Gene3D" id="2.40.160.50">
    <property type="entry name" value="membrane protein fhac: a member of the omp85/tpsb transporter family"/>
    <property type="match status" value="1"/>
</dbReference>
<dbReference type="Proteomes" id="UP001331561">
    <property type="component" value="Unassembled WGS sequence"/>
</dbReference>
<keyword evidence="8" id="KW-1185">Reference proteome</keyword>
<comment type="caution">
    <text evidence="7">The sequence shown here is derived from an EMBL/GenBank/DDBJ whole genome shotgun (WGS) entry which is preliminary data.</text>
</comment>
<keyword evidence="3" id="KW-0998">Cell outer membrane</keyword>
<keyword evidence="2" id="KW-0812">Transmembrane</keyword>
<evidence type="ECO:0000259" key="5">
    <source>
        <dbReference type="Pfam" id="PF03865"/>
    </source>
</evidence>